<dbReference type="GeneID" id="39578824"/>
<dbReference type="Proteomes" id="UP000272025">
    <property type="component" value="Unassembled WGS sequence"/>
</dbReference>
<dbReference type="RefSeq" id="XP_028470783.1">
    <property type="nucleotide sequence ID" value="XM_028610346.1"/>
</dbReference>
<organism evidence="2 3">
    <name type="scientific">Sodiomyces alkalinus (strain CBS 110278 / VKM F-3762 / F11)</name>
    <name type="common">Alkaliphilic filamentous fungus</name>
    <dbReference type="NCBI Taxonomy" id="1314773"/>
    <lineage>
        <taxon>Eukaryota</taxon>
        <taxon>Fungi</taxon>
        <taxon>Dikarya</taxon>
        <taxon>Ascomycota</taxon>
        <taxon>Pezizomycotina</taxon>
        <taxon>Sordariomycetes</taxon>
        <taxon>Hypocreomycetidae</taxon>
        <taxon>Glomerellales</taxon>
        <taxon>Plectosphaerellaceae</taxon>
        <taxon>Sodiomyces</taxon>
    </lineage>
</organism>
<dbReference type="AlphaFoldDB" id="A0A3N2Q8G3"/>
<reference evidence="2 3" key="1">
    <citation type="journal article" date="2018" name="Mol. Ecol.">
        <title>The obligate alkalophilic soda-lake fungus Sodiomyces alkalinus has shifted to a protein diet.</title>
        <authorList>
            <person name="Grum-Grzhimaylo A.A."/>
            <person name="Falkoski D.L."/>
            <person name="van den Heuvel J."/>
            <person name="Valero-Jimenez C.A."/>
            <person name="Min B."/>
            <person name="Choi I.G."/>
            <person name="Lipzen A."/>
            <person name="Daum C.G."/>
            <person name="Aanen D.K."/>
            <person name="Tsang A."/>
            <person name="Henrissat B."/>
            <person name="Bilanenko E.N."/>
            <person name="de Vries R.P."/>
            <person name="van Kan J.A.L."/>
            <person name="Grigoriev I.V."/>
            <person name="Debets A.J.M."/>
        </authorList>
    </citation>
    <scope>NUCLEOTIDE SEQUENCE [LARGE SCALE GENOMIC DNA]</scope>
    <source>
        <strain evidence="2 3">F11</strain>
    </source>
</reference>
<evidence type="ECO:0000313" key="3">
    <source>
        <dbReference type="Proteomes" id="UP000272025"/>
    </source>
</evidence>
<name>A0A3N2Q8G3_SODAK</name>
<evidence type="ECO:0000256" key="1">
    <source>
        <dbReference type="SAM" id="MobiDB-lite"/>
    </source>
</evidence>
<proteinExistence type="predicted"/>
<accession>A0A3N2Q8G3</accession>
<evidence type="ECO:0000313" key="2">
    <source>
        <dbReference type="EMBL" id="ROT42977.1"/>
    </source>
</evidence>
<gene>
    <name evidence="2" type="ORF">SODALDRAFT_327138</name>
</gene>
<dbReference type="OrthoDB" id="96314at2759"/>
<keyword evidence="3" id="KW-1185">Reference proteome</keyword>
<sequence length="97" mass="10487">MGNIVDAEGPQFEKDGLIYWKGTGMFNDLHREINESNNPTPEIGAGVVSSHHRSDSLLSPLPLTPFPLPLISNTSLTQVLHILYPSVTSPHGKPAST</sequence>
<protein>
    <submittedName>
        <fullName evidence="2">Uncharacterized protein</fullName>
    </submittedName>
</protein>
<dbReference type="EMBL" id="ML119051">
    <property type="protein sequence ID" value="ROT42977.1"/>
    <property type="molecule type" value="Genomic_DNA"/>
</dbReference>
<feature type="region of interest" description="Disordered" evidence="1">
    <location>
        <begin position="31"/>
        <end position="56"/>
    </location>
</feature>